<dbReference type="RefSeq" id="WP_076559280.1">
    <property type="nucleotide sequence ID" value="NZ_FTOC01000006.1"/>
</dbReference>
<proteinExistence type="predicted"/>
<gene>
    <name evidence="2" type="ORF">SAMN05421687_106161</name>
</gene>
<dbReference type="GO" id="GO:0043138">
    <property type="term" value="F:3'-5' DNA helicase activity"/>
    <property type="evidence" value="ECO:0007669"/>
    <property type="project" value="InterPro"/>
</dbReference>
<dbReference type="GO" id="GO:0006260">
    <property type="term" value="P:DNA replication"/>
    <property type="evidence" value="ECO:0007669"/>
    <property type="project" value="InterPro"/>
</dbReference>
<dbReference type="GO" id="GO:0006281">
    <property type="term" value="P:DNA repair"/>
    <property type="evidence" value="ECO:0007669"/>
    <property type="project" value="InterPro"/>
</dbReference>
<dbReference type="NCBIfam" id="NF041107">
    <property type="entry name" value="RQC_minor_1"/>
    <property type="match status" value="1"/>
</dbReference>
<evidence type="ECO:0000313" key="2">
    <source>
        <dbReference type="EMBL" id="SIS49545.1"/>
    </source>
</evidence>
<protein>
    <submittedName>
        <fullName evidence="2">RQC domain-containing protein</fullName>
    </submittedName>
</protein>
<dbReference type="InterPro" id="IPR018982">
    <property type="entry name" value="RQC_domain"/>
</dbReference>
<dbReference type="Gene3D" id="1.10.10.10">
    <property type="entry name" value="Winged helix-like DNA-binding domain superfamily/Winged helix DNA-binding domain"/>
    <property type="match status" value="1"/>
</dbReference>
<evidence type="ECO:0000259" key="1">
    <source>
        <dbReference type="Pfam" id="PF09382"/>
    </source>
</evidence>
<evidence type="ECO:0000313" key="3">
    <source>
        <dbReference type="Proteomes" id="UP000187608"/>
    </source>
</evidence>
<dbReference type="InterPro" id="IPR036390">
    <property type="entry name" value="WH_DNA-bd_sf"/>
</dbReference>
<dbReference type="AlphaFoldDB" id="A0A1N7JJP6"/>
<feature type="domain" description="RQC" evidence="1">
    <location>
        <begin position="23"/>
        <end position="97"/>
    </location>
</feature>
<dbReference type="OrthoDB" id="9814785at2"/>
<dbReference type="InterPro" id="IPR036388">
    <property type="entry name" value="WH-like_DNA-bd_sf"/>
</dbReference>
<organism evidence="2 3">
    <name type="scientific">Salimicrobium flavidum</name>
    <dbReference type="NCBI Taxonomy" id="570947"/>
    <lineage>
        <taxon>Bacteria</taxon>
        <taxon>Bacillati</taxon>
        <taxon>Bacillota</taxon>
        <taxon>Bacilli</taxon>
        <taxon>Bacillales</taxon>
        <taxon>Bacillaceae</taxon>
        <taxon>Salimicrobium</taxon>
    </lineage>
</organism>
<dbReference type="Pfam" id="PF09382">
    <property type="entry name" value="RQC"/>
    <property type="match status" value="1"/>
</dbReference>
<reference evidence="3" key="1">
    <citation type="submission" date="2017-01" db="EMBL/GenBank/DDBJ databases">
        <authorList>
            <person name="Varghese N."/>
            <person name="Submissions S."/>
        </authorList>
    </citation>
    <scope>NUCLEOTIDE SEQUENCE [LARGE SCALE GENOMIC DNA]</scope>
    <source>
        <strain evidence="3">DSM 23127</strain>
    </source>
</reference>
<dbReference type="SUPFAM" id="SSF46785">
    <property type="entry name" value="Winged helix' DNA-binding domain"/>
    <property type="match status" value="1"/>
</dbReference>
<dbReference type="STRING" id="570947.SAMN05421687_106161"/>
<name>A0A1N7JJP6_9BACI</name>
<dbReference type="EMBL" id="FTOC01000006">
    <property type="protein sequence ID" value="SIS49545.1"/>
    <property type="molecule type" value="Genomic_DNA"/>
</dbReference>
<keyword evidence="3" id="KW-1185">Reference proteome</keyword>
<accession>A0A1N7JJP6</accession>
<dbReference type="Proteomes" id="UP000187608">
    <property type="component" value="Unassembled WGS sequence"/>
</dbReference>
<sequence length="210" mass="25148">MSMPPLTEKEIRYILHAADPLIAQGGKTLLTKMLKGSKEKKIFEFGLDQYKGYGFYKGMKWEEVQKKINWMIRHDFLETEKFGRLPLLVFTDRGWLVQSDQYADELIEEWEVWLLEGKINPDMTYLKDRNRRMILLMLEKIKERGKRDYIPYLQLWEEIDYKKVRAEIQKTIRVLEGEESFNDTILRERKEQVSKALAGAPWYDVMSNEK</sequence>